<dbReference type="InterPro" id="IPR049249">
    <property type="entry name" value="DUF6882"/>
</dbReference>
<gene>
    <name evidence="1" type="ordered locus">B005_2497</name>
</gene>
<dbReference type="HOGENOM" id="CLU_092706_0_0_11"/>
<dbReference type="OrthoDB" id="7859927at2"/>
<evidence type="ECO:0000313" key="1">
    <source>
        <dbReference type="EMBL" id="AFR06025.1"/>
    </source>
</evidence>
<reference evidence="1 2" key="1">
    <citation type="journal article" date="2012" name="J. Bacteriol.">
        <title>Whole-Genome Sequence of Nocardiopsis alba Strain ATCC BAA-2165, Associated with Honeybees.</title>
        <authorList>
            <person name="Qiao J."/>
            <person name="Chen L."/>
            <person name="Li Y."/>
            <person name="Wang J."/>
            <person name="Zhang W."/>
            <person name="Chen S."/>
        </authorList>
    </citation>
    <scope>NUCLEOTIDE SEQUENCE [LARGE SCALE GENOMIC DNA]</scope>
    <source>
        <strain evidence="2">ATCC BAA-2165 / BE74</strain>
    </source>
</reference>
<proteinExistence type="predicted"/>
<dbReference type="STRING" id="1205910.B005_2497"/>
<dbReference type="AlphaFoldDB" id="J7L3N3"/>
<dbReference type="EMBL" id="CP003788">
    <property type="protein sequence ID" value="AFR06025.1"/>
    <property type="molecule type" value="Genomic_DNA"/>
</dbReference>
<dbReference type="RefSeq" id="WP_014908493.1">
    <property type="nucleotide sequence ID" value="NC_018524.1"/>
</dbReference>
<sequence>MSKKHTLPDMLDDAALLSLEHQIHLEEFLGEHNWHVDLQAARFEFTGERPLICERFHLLGSAAPGPRSWMWGWANPSGFPEELTALGAAVRDFGRDNEIPELADPEVPFASLPGSPEEAHLALHPLTEAAKLLTGRWFSYNGDAGGGTRVAFIIEHPDLRLPAPVSTRVMRILQEGISGLRLFDHKRAVYTYARLRGLSPRFVDAERSGITLGGADFTFEVSFDEHNRISGIEGNLSGASTTG</sequence>
<protein>
    <submittedName>
        <fullName evidence="1">Uncharacterized protein</fullName>
    </submittedName>
</protein>
<name>J7L3N3_NOCAA</name>
<dbReference type="Proteomes" id="UP000003779">
    <property type="component" value="Chromosome"/>
</dbReference>
<dbReference type="PATRIC" id="fig|1205910.3.peg.2359"/>
<dbReference type="eggNOG" id="ENOG50328JT">
    <property type="taxonomic scope" value="Bacteria"/>
</dbReference>
<dbReference type="Pfam" id="PF21813">
    <property type="entry name" value="DUF6882"/>
    <property type="match status" value="1"/>
</dbReference>
<evidence type="ECO:0000313" key="2">
    <source>
        <dbReference type="Proteomes" id="UP000003779"/>
    </source>
</evidence>
<organism evidence="1 2">
    <name type="scientific">Nocardiopsis alba (strain ATCC BAA-2165 / BE74)</name>
    <dbReference type="NCBI Taxonomy" id="1205910"/>
    <lineage>
        <taxon>Bacteria</taxon>
        <taxon>Bacillati</taxon>
        <taxon>Actinomycetota</taxon>
        <taxon>Actinomycetes</taxon>
        <taxon>Streptosporangiales</taxon>
        <taxon>Nocardiopsidaceae</taxon>
        <taxon>Nocardiopsis</taxon>
    </lineage>
</organism>
<accession>J7L3N3</accession>
<dbReference type="KEGG" id="nal:B005_2497"/>
<reference evidence="2" key="2">
    <citation type="submission" date="2012-08" db="EMBL/GenBank/DDBJ databases">
        <title>Whole-genome sequence of Nocardiopsis alba strain ATCC BAA-2165 associated with honeybees.</title>
        <authorList>
            <person name="Qiao J."/>
            <person name="Chen L."/>
            <person name="Li Y."/>
            <person name="Wang J."/>
            <person name="Zhang W."/>
            <person name="Chen S."/>
        </authorList>
    </citation>
    <scope>NUCLEOTIDE SEQUENCE [LARGE SCALE GENOMIC DNA]</scope>
    <source>
        <strain evidence="2">ATCC BAA-2165 / BE74</strain>
    </source>
</reference>